<evidence type="ECO:0000259" key="5">
    <source>
        <dbReference type="Pfam" id="PF12146"/>
    </source>
</evidence>
<feature type="region of interest" description="Disordered" evidence="3">
    <location>
        <begin position="404"/>
        <end position="452"/>
    </location>
</feature>
<sequence>MEEGGEKQHNAFVRFFLTIGRLLWEIWGEPLFTWLGLYKPKDPTYGRWEIPFSKMEQRLHENPDVTCTFHKVMMPNGRDWVWYQVWEDKLAQRATGREADLVFCHGTGVHSGTLASHSRRYLDAGFRLIVPDLPSHGYSTGLHVFQRWMKGYVDGVRQVIYDVARQDDERTGTHPTKENRRTTFLLGLSFGGLVAVLYPLYYPASLREDTTDPNELPIDGVVAVGPILGWSKNDVKVGPLVHVLTWLISLFKAERLELYVPHKKVVDKDPKVYKQLIDSDLRSHRGAFRVGHLFCIRDGVNDADRLAPTFKTPIYVQHGLQDRVVLPSQSIKFLRKISSEDMKMTIYPVCQHVIYRKAKTETEDLAGRVAVLEDNVEWMSERSPGHGHIDRGVSFSSDISDVMERPTPISRMPSFSTFSGPGTPGDTTAQSESLPENPNLVNSSGSKNEEGVVSGTLHSLTSQIDSAIETAATATAVPPAPNELTRRMQPKGAKSPASVAKEAVRKSSGDNGEEKRIYREQWNLSQDLRPYDIIL</sequence>
<evidence type="ECO:0000313" key="6">
    <source>
        <dbReference type="EMBL" id="WFD47388.1"/>
    </source>
</evidence>
<keyword evidence="4" id="KW-0812">Transmembrane</keyword>
<organism evidence="6 7">
    <name type="scientific">Malassezia furfur</name>
    <name type="common">Pityriasis versicolor infection agent</name>
    <name type="synonym">Pityrosporum furfur</name>
    <dbReference type="NCBI Taxonomy" id="55194"/>
    <lineage>
        <taxon>Eukaryota</taxon>
        <taxon>Fungi</taxon>
        <taxon>Dikarya</taxon>
        <taxon>Basidiomycota</taxon>
        <taxon>Ustilaginomycotina</taxon>
        <taxon>Malasseziomycetes</taxon>
        <taxon>Malasseziales</taxon>
        <taxon>Malasseziaceae</taxon>
        <taxon>Malassezia</taxon>
    </lineage>
</organism>
<dbReference type="EMBL" id="CP046235">
    <property type="protein sequence ID" value="WFD47388.1"/>
    <property type="molecule type" value="Genomic_DNA"/>
</dbReference>
<evidence type="ECO:0000256" key="1">
    <source>
        <dbReference type="ARBA" id="ARBA00047591"/>
    </source>
</evidence>
<feature type="region of interest" description="Disordered" evidence="3">
    <location>
        <begin position="473"/>
        <end position="515"/>
    </location>
</feature>
<dbReference type="InterPro" id="IPR051044">
    <property type="entry name" value="MAG_DAG_Lipase"/>
</dbReference>
<dbReference type="PANTHER" id="PTHR11614">
    <property type="entry name" value="PHOSPHOLIPASE-RELATED"/>
    <property type="match status" value="1"/>
</dbReference>
<evidence type="ECO:0000313" key="7">
    <source>
        <dbReference type="Proteomes" id="UP000818624"/>
    </source>
</evidence>
<evidence type="ECO:0000256" key="2">
    <source>
        <dbReference type="ARBA" id="ARBA00048461"/>
    </source>
</evidence>
<feature type="domain" description="Serine aminopeptidase S33" evidence="5">
    <location>
        <begin position="99"/>
        <end position="354"/>
    </location>
</feature>
<comment type="catalytic activity">
    <reaction evidence="1">
        <text>a diacylglycerol + H2O = a monoacylglycerol + a fatty acid + H(+)</text>
        <dbReference type="Rhea" id="RHEA:32731"/>
        <dbReference type="ChEBI" id="CHEBI:15377"/>
        <dbReference type="ChEBI" id="CHEBI:15378"/>
        <dbReference type="ChEBI" id="CHEBI:17408"/>
        <dbReference type="ChEBI" id="CHEBI:18035"/>
        <dbReference type="ChEBI" id="CHEBI:28868"/>
    </reaction>
</comment>
<feature type="transmembrane region" description="Helical" evidence="4">
    <location>
        <begin position="184"/>
        <end position="202"/>
    </location>
</feature>
<feature type="compositionally biased region" description="Basic and acidic residues" evidence="3">
    <location>
        <begin position="502"/>
        <end position="515"/>
    </location>
</feature>
<dbReference type="SUPFAM" id="SSF53474">
    <property type="entry name" value="alpha/beta-Hydrolases"/>
    <property type="match status" value="1"/>
</dbReference>
<name>A0ABY8ESR9_MALFU</name>
<dbReference type="InterPro" id="IPR029058">
    <property type="entry name" value="AB_hydrolase_fold"/>
</dbReference>
<keyword evidence="4" id="KW-0472">Membrane</keyword>
<comment type="catalytic activity">
    <reaction evidence="2">
        <text>a monoacylglycerol + H2O = glycerol + a fatty acid + H(+)</text>
        <dbReference type="Rhea" id="RHEA:15245"/>
        <dbReference type="ChEBI" id="CHEBI:15377"/>
        <dbReference type="ChEBI" id="CHEBI:15378"/>
        <dbReference type="ChEBI" id="CHEBI:17408"/>
        <dbReference type="ChEBI" id="CHEBI:17754"/>
        <dbReference type="ChEBI" id="CHEBI:28868"/>
    </reaction>
</comment>
<dbReference type="Pfam" id="PF12146">
    <property type="entry name" value="Hydrolase_4"/>
    <property type="match status" value="1"/>
</dbReference>
<accession>A0ABY8ESR9</accession>
<keyword evidence="4" id="KW-1133">Transmembrane helix</keyword>
<dbReference type="Gene3D" id="3.40.50.1820">
    <property type="entry name" value="alpha/beta hydrolase"/>
    <property type="match status" value="1"/>
</dbReference>
<keyword evidence="7" id="KW-1185">Reference proteome</keyword>
<feature type="compositionally biased region" description="Polar residues" evidence="3">
    <location>
        <begin position="413"/>
        <end position="446"/>
    </location>
</feature>
<dbReference type="InterPro" id="IPR022742">
    <property type="entry name" value="Hydrolase_4"/>
</dbReference>
<gene>
    <name evidence="6" type="ORF">GLX27_002039</name>
</gene>
<protein>
    <recommendedName>
        <fullName evidence="5">Serine aminopeptidase S33 domain-containing protein</fullName>
    </recommendedName>
</protein>
<reference evidence="6 7" key="1">
    <citation type="journal article" date="2020" name="Elife">
        <title>Loss of centromere function drives karyotype evolution in closely related Malassezia species.</title>
        <authorList>
            <person name="Sankaranarayanan S.R."/>
            <person name="Ianiri G."/>
            <person name="Coelho M.A."/>
            <person name="Reza M.H."/>
            <person name="Thimmappa B.C."/>
            <person name="Ganguly P."/>
            <person name="Vadnala R.N."/>
            <person name="Sun S."/>
            <person name="Siddharthan R."/>
            <person name="Tellgren-Roth C."/>
            <person name="Dawson T.L."/>
            <person name="Heitman J."/>
            <person name="Sanyal K."/>
        </authorList>
    </citation>
    <scope>NUCLEOTIDE SEQUENCE [LARGE SCALE GENOMIC DNA]</scope>
    <source>
        <strain evidence="6">CBS14141</strain>
    </source>
</reference>
<proteinExistence type="predicted"/>
<dbReference type="Proteomes" id="UP000818624">
    <property type="component" value="Chromosome 2"/>
</dbReference>
<evidence type="ECO:0000256" key="4">
    <source>
        <dbReference type="SAM" id="Phobius"/>
    </source>
</evidence>
<evidence type="ECO:0000256" key="3">
    <source>
        <dbReference type="SAM" id="MobiDB-lite"/>
    </source>
</evidence>